<name>A0ABN5D7T3_BURCE</name>
<dbReference type="SUPFAM" id="SSF47598">
    <property type="entry name" value="Ribbon-helix-helix"/>
    <property type="match status" value="1"/>
</dbReference>
<dbReference type="GO" id="GO:0003677">
    <property type="term" value="F:DNA binding"/>
    <property type="evidence" value="ECO:0007669"/>
    <property type="project" value="UniProtKB-KW"/>
</dbReference>
<reference evidence="4" key="1">
    <citation type="submission" date="2017-09" db="EMBL/GenBank/DDBJ databases">
        <title>FDA dAtabase for Regulatory Grade micrObial Sequences (FDA-ARGOS): Supporting development and validation of Infectious Disease Dx tests.</title>
        <authorList>
            <person name="Minogue T."/>
            <person name="Wolcott M."/>
            <person name="Wasieloski L."/>
            <person name="Aguilar W."/>
            <person name="Moore D."/>
            <person name="Tallon L.J."/>
            <person name="Sadzewicz L."/>
            <person name="Ott S."/>
            <person name="Zhao X."/>
            <person name="Nagaraj S."/>
            <person name="Vavikolanu K."/>
            <person name="Aluvathingal J."/>
            <person name="Nadendla S."/>
            <person name="Sichtig H."/>
        </authorList>
    </citation>
    <scope>NUCLEOTIDE SEQUENCE [LARGE SCALE GENOMIC DNA]</scope>
    <source>
        <strain evidence="4">FDAARGOS_388</strain>
    </source>
</reference>
<feature type="region of interest" description="Disordered" evidence="1">
    <location>
        <begin position="155"/>
        <end position="192"/>
    </location>
</feature>
<feature type="domain" description="Arc-like DNA binding" evidence="2">
    <location>
        <begin position="26"/>
        <end position="66"/>
    </location>
</feature>
<evidence type="ECO:0000313" key="3">
    <source>
        <dbReference type="EMBL" id="ATF81227.1"/>
    </source>
</evidence>
<sequence length="192" mass="21763">MAFCHFFGGTRTIRTMAKQDDYTKTALRLPRDLHQMLTESAAARGHSLNTEMVYRLEQSFAQQTKVLTVDQTSKLLTENTKMRLEMAKLRSHMRAGSRIPDHPALEPLDVARVHVTLDTSGHPISWDEISEHLTAIRKTGKFDVVAMHTSVITPDLESSSKRTEQSADLAKFYKGKPATKRIRRTKPDDSNQ</sequence>
<evidence type="ECO:0000313" key="4">
    <source>
        <dbReference type="Proteomes" id="UP000218103"/>
    </source>
</evidence>
<protein>
    <submittedName>
        <fullName evidence="3">Arc family DNA-binding protein</fullName>
    </submittedName>
</protein>
<keyword evidence="4" id="KW-1185">Reference proteome</keyword>
<evidence type="ECO:0000259" key="2">
    <source>
        <dbReference type="Pfam" id="PF03869"/>
    </source>
</evidence>
<feature type="compositionally biased region" description="Basic residues" evidence="1">
    <location>
        <begin position="173"/>
        <end position="184"/>
    </location>
</feature>
<dbReference type="InterPro" id="IPR005569">
    <property type="entry name" value="Arc_DNA-bd_dom"/>
</dbReference>
<evidence type="ECO:0000256" key="1">
    <source>
        <dbReference type="SAM" id="MobiDB-lite"/>
    </source>
</evidence>
<dbReference type="InterPro" id="IPR013321">
    <property type="entry name" value="Arc_rbn_hlx_hlx"/>
</dbReference>
<accession>A0ABN5D7T3</accession>
<proteinExistence type="predicted"/>
<dbReference type="InterPro" id="IPR010985">
    <property type="entry name" value="Ribbon_hlx_hlx"/>
</dbReference>
<keyword evidence="3" id="KW-0238">DNA-binding</keyword>
<organism evidence="3 4">
    <name type="scientific">Burkholderia cepacia</name>
    <name type="common">Pseudomonas cepacia</name>
    <dbReference type="NCBI Taxonomy" id="292"/>
    <lineage>
        <taxon>Bacteria</taxon>
        <taxon>Pseudomonadati</taxon>
        <taxon>Pseudomonadota</taxon>
        <taxon>Betaproteobacteria</taxon>
        <taxon>Burkholderiales</taxon>
        <taxon>Burkholderiaceae</taxon>
        <taxon>Burkholderia</taxon>
        <taxon>Burkholderia cepacia complex</taxon>
    </lineage>
</organism>
<dbReference type="Proteomes" id="UP000218103">
    <property type="component" value="Chromosome 2"/>
</dbReference>
<dbReference type="EMBL" id="CP023521">
    <property type="protein sequence ID" value="ATF81227.1"/>
    <property type="molecule type" value="Genomic_DNA"/>
</dbReference>
<gene>
    <name evidence="3" type="ORF">CO711_28100</name>
</gene>
<dbReference type="Pfam" id="PF03869">
    <property type="entry name" value="Arc"/>
    <property type="match status" value="1"/>
</dbReference>
<dbReference type="Gene3D" id="1.10.1220.10">
    <property type="entry name" value="Met repressor-like"/>
    <property type="match status" value="1"/>
</dbReference>